<reference evidence="3" key="2">
    <citation type="submission" date="2022-10" db="EMBL/GenBank/DDBJ databases">
        <authorList>
            <person name="Aires J."/>
            <person name="Mesa V."/>
        </authorList>
    </citation>
    <scope>NUCLEOTIDE SEQUENCE</scope>
    <source>
        <strain evidence="3">Clostridium neonatale JD116</strain>
    </source>
</reference>
<organism evidence="2 4">
    <name type="scientific">Clostridium neonatale</name>
    <dbReference type="NCBI Taxonomy" id="137838"/>
    <lineage>
        <taxon>Bacteria</taxon>
        <taxon>Bacillati</taxon>
        <taxon>Bacillota</taxon>
        <taxon>Clostridia</taxon>
        <taxon>Eubacteriales</taxon>
        <taxon>Clostridiaceae</taxon>
        <taxon>Clostridium</taxon>
    </lineage>
</organism>
<dbReference type="InterPro" id="IPR024760">
    <property type="entry name" value="HTH_dom_conjug_TS-like"/>
</dbReference>
<evidence type="ECO:0000313" key="3">
    <source>
        <dbReference type="EMBL" id="CAI3697944.1"/>
    </source>
</evidence>
<dbReference type="Proteomes" id="UP001189143">
    <property type="component" value="Unassembled WGS sequence"/>
</dbReference>
<dbReference type="Proteomes" id="UP000789738">
    <property type="component" value="Unassembled WGS sequence"/>
</dbReference>
<evidence type="ECO:0000313" key="4">
    <source>
        <dbReference type="Proteomes" id="UP000789738"/>
    </source>
</evidence>
<reference evidence="2" key="1">
    <citation type="submission" date="2021-10" db="EMBL/GenBank/DDBJ databases">
        <authorList>
            <person name="Mesa V."/>
        </authorList>
    </citation>
    <scope>NUCLEOTIDE SEQUENCE</scope>
    <source>
        <strain evidence="2">CC3_PB</strain>
    </source>
</reference>
<evidence type="ECO:0000313" key="2">
    <source>
        <dbReference type="EMBL" id="CAG9701658.1"/>
    </source>
</evidence>
<dbReference type="RefSeq" id="WP_210889195.1">
    <property type="nucleotide sequence ID" value="NZ_CAKJVE010000001.1"/>
</dbReference>
<proteinExistence type="predicted"/>
<name>A0AA86JJV0_9CLOT</name>
<sequence>MTKDYGYPAYEKIVKASSGNEQAIKEILRFYDGYISKLCLRPFYHENGKVSMRIDEELKGEVQTELMKAMLRFQLKVK</sequence>
<comment type="caution">
    <text evidence="2">The sequence shown here is derived from an EMBL/GenBank/DDBJ whole genome shotgun (WGS) entry which is preliminary data.</text>
</comment>
<feature type="domain" description="Helix-turn-helix conjugative transposon-like" evidence="1">
    <location>
        <begin position="10"/>
        <end position="73"/>
    </location>
</feature>
<dbReference type="AlphaFoldDB" id="A0AA86JJV0"/>
<dbReference type="Pfam" id="PF12645">
    <property type="entry name" value="HTH_16"/>
    <property type="match status" value="1"/>
</dbReference>
<dbReference type="EMBL" id="CAMTCP010000299">
    <property type="protein sequence ID" value="CAI3697944.1"/>
    <property type="molecule type" value="Genomic_DNA"/>
</dbReference>
<gene>
    <name evidence="3" type="ORF">CNEO2_960008</name>
    <name evidence="2" type="ORF">CNEO_10183</name>
</gene>
<protein>
    <submittedName>
        <fullName evidence="2">Helix-turn-helix domain-containing protein</fullName>
    </submittedName>
</protein>
<evidence type="ECO:0000259" key="1">
    <source>
        <dbReference type="Pfam" id="PF12645"/>
    </source>
</evidence>
<dbReference type="EMBL" id="CAKJVE010000001">
    <property type="protein sequence ID" value="CAG9701658.1"/>
    <property type="molecule type" value="Genomic_DNA"/>
</dbReference>
<accession>A0AA86JJV0</accession>